<dbReference type="PANTHER" id="PTHR24094">
    <property type="entry name" value="SECRETED PROTEIN"/>
    <property type="match status" value="1"/>
</dbReference>
<evidence type="ECO:0000256" key="2">
    <source>
        <dbReference type="SAM" id="Phobius"/>
    </source>
</evidence>
<evidence type="ECO:0000256" key="1">
    <source>
        <dbReference type="SAM" id="MobiDB-lite"/>
    </source>
</evidence>
<feature type="region of interest" description="Disordered" evidence="1">
    <location>
        <begin position="121"/>
        <end position="159"/>
    </location>
</feature>
<keyword evidence="2" id="KW-0812">Transmembrane</keyword>
<feature type="transmembrane region" description="Helical" evidence="2">
    <location>
        <begin position="50"/>
        <end position="70"/>
    </location>
</feature>
<feature type="domain" description="Excalibur calcium-binding" evidence="3">
    <location>
        <begin position="428"/>
        <end position="464"/>
    </location>
</feature>
<reference evidence="4 5" key="1">
    <citation type="submission" date="2018-10" db="EMBL/GenBank/DDBJ databases">
        <title>Genomic Encyclopedia of Type Strains, Phase IV (KMG-IV): sequencing the most valuable type-strain genomes for metagenomic binning, comparative biology and taxonomic classification.</title>
        <authorList>
            <person name="Goeker M."/>
        </authorList>
    </citation>
    <scope>NUCLEOTIDE SEQUENCE [LARGE SCALE GENOMIC DNA]</scope>
    <source>
        <strain evidence="4 5">DSM 25586</strain>
    </source>
</reference>
<sequence length="464" mass="47857">MNRFQSRLGKQDSYYEPKSLRKPKVSTFVVGALVLGAMALGASSGGLGGALIFLAIFAALTGLYVVITGRRSWARLPSSRKVGGVVLAASLVIFVVGAIALPPRSAESIAAEAASANEKRAAEEAATASAASSQTSSPTPSATPSPTDTGGPMDPDSVTKLAQGVSYKAPKSQPAFATKALDLLAALPVKESAATPVSDDLAEFGQAWADVDRNGCDTRNDILKRDLTDVVFTSGSTCKVDSGTLADPYTATTIQFQRGPSTSSAVQIDHVVALGDAWLKGAQQLTEAQRMAFANDPLNLQSTDGPTDVQKGESDAAAWLPPNESFQCKYVARQISVKATYELWVTQAEHDAMARVLADCAGELVPTSEKEVAVVKAAKTSTAPGPSAKVGVVAPAPKAPAPHVPAPVYVAPAPAPYVPPAPAPASVYYANCTAVRQAGAAPIYAGQPGYSSKLDRDGDGIACE</sequence>
<protein>
    <submittedName>
        <fullName evidence="4">Uncharacterized protein DUF1524</fullName>
    </submittedName>
</protein>
<evidence type="ECO:0000313" key="5">
    <source>
        <dbReference type="Proteomes" id="UP000276055"/>
    </source>
</evidence>
<dbReference type="EMBL" id="RBIR01000012">
    <property type="protein sequence ID" value="RKR12647.1"/>
    <property type="molecule type" value="Genomic_DNA"/>
</dbReference>
<dbReference type="PANTHER" id="PTHR24094:SF15">
    <property type="entry name" value="AMP-DEPENDENT SYNTHETASE_LIGASE DOMAIN-CONTAINING PROTEIN-RELATED"/>
    <property type="match status" value="1"/>
</dbReference>
<dbReference type="InterPro" id="IPR011089">
    <property type="entry name" value="GmrSD_C"/>
</dbReference>
<feature type="transmembrane region" description="Helical" evidence="2">
    <location>
        <begin position="25"/>
        <end position="44"/>
    </location>
</feature>
<accession>A0A495E9X7</accession>
<dbReference type="SMART" id="SM00894">
    <property type="entry name" value="Excalibur"/>
    <property type="match status" value="1"/>
</dbReference>
<evidence type="ECO:0000259" key="3">
    <source>
        <dbReference type="SMART" id="SM00894"/>
    </source>
</evidence>
<dbReference type="Pfam" id="PF07510">
    <property type="entry name" value="GmrSD_C"/>
    <property type="match status" value="1"/>
</dbReference>
<proteinExistence type="predicted"/>
<dbReference type="Proteomes" id="UP000276055">
    <property type="component" value="Unassembled WGS sequence"/>
</dbReference>
<dbReference type="InterPro" id="IPR008613">
    <property type="entry name" value="Excalibur_Ca-bd_domain"/>
</dbReference>
<keyword evidence="2" id="KW-0472">Membrane</keyword>
<keyword evidence="2" id="KW-1133">Transmembrane helix</keyword>
<feature type="compositionally biased region" description="Low complexity" evidence="1">
    <location>
        <begin position="124"/>
        <end position="147"/>
    </location>
</feature>
<gene>
    <name evidence="4" type="ORF">C8D78_3753</name>
</gene>
<dbReference type="Pfam" id="PF05901">
    <property type="entry name" value="Excalibur"/>
    <property type="match status" value="1"/>
</dbReference>
<organism evidence="4 5">
    <name type="scientific">Arthrobacter oryzae</name>
    <dbReference type="NCBI Taxonomy" id="409290"/>
    <lineage>
        <taxon>Bacteria</taxon>
        <taxon>Bacillati</taxon>
        <taxon>Actinomycetota</taxon>
        <taxon>Actinomycetes</taxon>
        <taxon>Micrococcales</taxon>
        <taxon>Micrococcaceae</taxon>
        <taxon>Arthrobacter</taxon>
    </lineage>
</organism>
<feature type="transmembrane region" description="Helical" evidence="2">
    <location>
        <begin position="82"/>
        <end position="101"/>
    </location>
</feature>
<comment type="caution">
    <text evidence="4">The sequence shown here is derived from an EMBL/GenBank/DDBJ whole genome shotgun (WGS) entry which is preliminary data.</text>
</comment>
<name>A0A495E9X7_9MICC</name>
<evidence type="ECO:0000313" key="4">
    <source>
        <dbReference type="EMBL" id="RKR12647.1"/>
    </source>
</evidence>
<dbReference type="AlphaFoldDB" id="A0A495E9X7"/>